<protein>
    <submittedName>
        <fullName evidence="2">Helix-turn-helix transcriptional regulator</fullName>
    </submittedName>
</protein>
<dbReference type="Gene3D" id="1.10.260.40">
    <property type="entry name" value="lambda repressor-like DNA-binding domains"/>
    <property type="match status" value="1"/>
</dbReference>
<reference evidence="2 3" key="1">
    <citation type="submission" date="2023-04" db="EMBL/GenBank/DDBJ databases">
        <title>Draft genome sequence of Saccharopolyspora sp. TS4A08 isolated from sweet potato rhizospheric soil.</title>
        <authorList>
            <person name="Suksaard P."/>
            <person name="Duangmal K."/>
        </authorList>
    </citation>
    <scope>NUCLEOTIDE SEQUENCE [LARGE SCALE GENOMIC DNA]</scope>
    <source>
        <strain evidence="2 3">TS4A08</strain>
    </source>
</reference>
<comment type="caution">
    <text evidence="2">The sequence shown here is derived from an EMBL/GenBank/DDBJ whole genome shotgun (WGS) entry which is preliminary data.</text>
</comment>
<dbReference type="RefSeq" id="WP_281457853.1">
    <property type="nucleotide sequence ID" value="NZ_JASAOF010000019.1"/>
</dbReference>
<organism evidence="2 3">
    <name type="scientific">Saccharopolyspora ipomoeae</name>
    <dbReference type="NCBI Taxonomy" id="3042027"/>
    <lineage>
        <taxon>Bacteria</taxon>
        <taxon>Bacillati</taxon>
        <taxon>Actinomycetota</taxon>
        <taxon>Actinomycetes</taxon>
        <taxon>Pseudonocardiales</taxon>
        <taxon>Pseudonocardiaceae</taxon>
        <taxon>Saccharopolyspora</taxon>
    </lineage>
</organism>
<proteinExistence type="predicted"/>
<dbReference type="Proteomes" id="UP001237595">
    <property type="component" value="Unassembled WGS sequence"/>
</dbReference>
<dbReference type="InterPro" id="IPR001387">
    <property type="entry name" value="Cro/C1-type_HTH"/>
</dbReference>
<gene>
    <name evidence="2" type="ORF">QFW96_23330</name>
</gene>
<sequence>MSLLMAVHERQPGRLIDMPTPTVLQLQLGKELKRLREKRGLTLAEAVEVLGNKETKLSRLERGQSSVRTLDIQVLLDRYEATEEEKAWALETARHCNQRGRWSGYRSVYAKHFRMAVDLEEDASTIRHYQAELIPGLLQTEGYMRAMFSEGGPRVFDQAIDSAITARLERQKVIERSSAPEIGFVLSESCVLRQVGDEKVMREQLLQLATVAELANVQLQVLPFKARTYTPACTYPFTTFRIQSPGKAGPLEFVYLEDFHDGRYLDEQDDVETYSHLWARLTGAALDPVASREYLLREADNHV</sequence>
<name>A0ABT6PU97_9PSEU</name>
<dbReference type="SUPFAM" id="SSF47413">
    <property type="entry name" value="lambda repressor-like DNA-binding domains"/>
    <property type="match status" value="1"/>
</dbReference>
<keyword evidence="3" id="KW-1185">Reference proteome</keyword>
<dbReference type="EMBL" id="JASAOF010000019">
    <property type="protein sequence ID" value="MDI2031580.1"/>
    <property type="molecule type" value="Genomic_DNA"/>
</dbReference>
<dbReference type="Pfam" id="PF13560">
    <property type="entry name" value="HTH_31"/>
    <property type="match status" value="1"/>
</dbReference>
<feature type="domain" description="HTH cro/C1-type" evidence="1">
    <location>
        <begin position="32"/>
        <end position="86"/>
    </location>
</feature>
<dbReference type="Pfam" id="PF19054">
    <property type="entry name" value="DUF5753"/>
    <property type="match status" value="1"/>
</dbReference>
<evidence type="ECO:0000313" key="3">
    <source>
        <dbReference type="Proteomes" id="UP001237595"/>
    </source>
</evidence>
<evidence type="ECO:0000313" key="2">
    <source>
        <dbReference type="EMBL" id="MDI2031580.1"/>
    </source>
</evidence>
<dbReference type="SMART" id="SM00530">
    <property type="entry name" value="HTH_XRE"/>
    <property type="match status" value="1"/>
</dbReference>
<dbReference type="InterPro" id="IPR043917">
    <property type="entry name" value="DUF5753"/>
</dbReference>
<accession>A0ABT6PU97</accession>
<dbReference type="CDD" id="cd00093">
    <property type="entry name" value="HTH_XRE"/>
    <property type="match status" value="1"/>
</dbReference>
<evidence type="ECO:0000259" key="1">
    <source>
        <dbReference type="PROSITE" id="PS50943"/>
    </source>
</evidence>
<dbReference type="PROSITE" id="PS50943">
    <property type="entry name" value="HTH_CROC1"/>
    <property type="match status" value="1"/>
</dbReference>
<dbReference type="InterPro" id="IPR010982">
    <property type="entry name" value="Lambda_DNA-bd_dom_sf"/>
</dbReference>